<dbReference type="AlphaFoldDB" id="A0A165K7M5"/>
<accession>A0A165K7M5</accession>
<proteinExistence type="predicted"/>
<organism evidence="4 5">
    <name type="scientific">Calocera cornea HHB12733</name>
    <dbReference type="NCBI Taxonomy" id="1353952"/>
    <lineage>
        <taxon>Eukaryota</taxon>
        <taxon>Fungi</taxon>
        <taxon>Dikarya</taxon>
        <taxon>Basidiomycota</taxon>
        <taxon>Agaricomycotina</taxon>
        <taxon>Dacrymycetes</taxon>
        <taxon>Dacrymycetales</taxon>
        <taxon>Dacrymycetaceae</taxon>
        <taxon>Calocera</taxon>
    </lineage>
</organism>
<feature type="domain" description="HMG box" evidence="3">
    <location>
        <begin position="22"/>
        <end position="94"/>
    </location>
</feature>
<dbReference type="GO" id="GO:0005634">
    <property type="term" value="C:nucleus"/>
    <property type="evidence" value="ECO:0007669"/>
    <property type="project" value="UniProtKB-UniRule"/>
</dbReference>
<feature type="compositionally biased region" description="Basic residues" evidence="2">
    <location>
        <begin position="1"/>
        <end position="12"/>
    </location>
</feature>
<keyword evidence="5" id="KW-1185">Reference proteome</keyword>
<evidence type="ECO:0000256" key="2">
    <source>
        <dbReference type="SAM" id="MobiDB-lite"/>
    </source>
</evidence>
<feature type="region of interest" description="Disordered" evidence="2">
    <location>
        <begin position="138"/>
        <end position="159"/>
    </location>
</feature>
<feature type="DNA-binding region" description="HMG box" evidence="1">
    <location>
        <begin position="22"/>
        <end position="94"/>
    </location>
</feature>
<name>A0A165K7M5_9BASI</name>
<sequence length="159" mass="18079">MRRYGKNGKKSSRANMKNPNIPPKPLSAFLLYQKEITDDPELVRKCFGEEEDCKKRAAIAAEYWRKLPRPEKQIYLDKAAVDKATWEEQRVAYLDMIAHVPSGAALPSFPTLEEARTWMSRKTARLSVVRTTTHPGVPQTAVEMNVDQPSQPRLNPSKA</sequence>
<dbReference type="OrthoDB" id="5550281at2759"/>
<keyword evidence="1" id="KW-0539">Nucleus</keyword>
<dbReference type="PROSITE" id="PS50118">
    <property type="entry name" value="HMG_BOX_2"/>
    <property type="match status" value="1"/>
</dbReference>
<dbReference type="SUPFAM" id="SSF47095">
    <property type="entry name" value="HMG-box"/>
    <property type="match status" value="1"/>
</dbReference>
<dbReference type="Proteomes" id="UP000076842">
    <property type="component" value="Unassembled WGS sequence"/>
</dbReference>
<evidence type="ECO:0000313" key="4">
    <source>
        <dbReference type="EMBL" id="KZT62787.1"/>
    </source>
</evidence>
<dbReference type="InterPro" id="IPR036910">
    <property type="entry name" value="HMG_box_dom_sf"/>
</dbReference>
<dbReference type="GO" id="GO:0003677">
    <property type="term" value="F:DNA binding"/>
    <property type="evidence" value="ECO:0007669"/>
    <property type="project" value="UniProtKB-UniRule"/>
</dbReference>
<gene>
    <name evidence="4" type="ORF">CALCODRAFT_445224</name>
</gene>
<evidence type="ECO:0000313" key="5">
    <source>
        <dbReference type="Proteomes" id="UP000076842"/>
    </source>
</evidence>
<dbReference type="EMBL" id="KV423914">
    <property type="protein sequence ID" value="KZT62787.1"/>
    <property type="molecule type" value="Genomic_DNA"/>
</dbReference>
<dbReference type="Gene3D" id="1.10.30.10">
    <property type="entry name" value="High mobility group box domain"/>
    <property type="match status" value="1"/>
</dbReference>
<evidence type="ECO:0000259" key="3">
    <source>
        <dbReference type="PROSITE" id="PS50118"/>
    </source>
</evidence>
<feature type="region of interest" description="Disordered" evidence="2">
    <location>
        <begin position="1"/>
        <end position="22"/>
    </location>
</feature>
<evidence type="ECO:0000256" key="1">
    <source>
        <dbReference type="PROSITE-ProRule" id="PRU00267"/>
    </source>
</evidence>
<dbReference type="InterPro" id="IPR009071">
    <property type="entry name" value="HMG_box_dom"/>
</dbReference>
<keyword evidence="1" id="KW-0238">DNA-binding</keyword>
<protein>
    <recommendedName>
        <fullName evidence="3">HMG box domain-containing protein</fullName>
    </recommendedName>
</protein>
<reference evidence="4 5" key="1">
    <citation type="journal article" date="2016" name="Mol. Biol. Evol.">
        <title>Comparative Genomics of Early-Diverging Mushroom-Forming Fungi Provides Insights into the Origins of Lignocellulose Decay Capabilities.</title>
        <authorList>
            <person name="Nagy L.G."/>
            <person name="Riley R."/>
            <person name="Tritt A."/>
            <person name="Adam C."/>
            <person name="Daum C."/>
            <person name="Floudas D."/>
            <person name="Sun H."/>
            <person name="Yadav J.S."/>
            <person name="Pangilinan J."/>
            <person name="Larsson K.H."/>
            <person name="Matsuura K."/>
            <person name="Barry K."/>
            <person name="Labutti K."/>
            <person name="Kuo R."/>
            <person name="Ohm R.A."/>
            <person name="Bhattacharya S.S."/>
            <person name="Shirouzu T."/>
            <person name="Yoshinaga Y."/>
            <person name="Martin F.M."/>
            <person name="Grigoriev I.V."/>
            <person name="Hibbett D.S."/>
        </authorList>
    </citation>
    <scope>NUCLEOTIDE SEQUENCE [LARGE SCALE GENOMIC DNA]</scope>
    <source>
        <strain evidence="4 5">HHB12733</strain>
    </source>
</reference>
<dbReference type="InParanoid" id="A0A165K7M5"/>
<dbReference type="STRING" id="1353952.A0A165K7M5"/>
<feature type="compositionally biased region" description="Polar residues" evidence="2">
    <location>
        <begin position="147"/>
        <end position="159"/>
    </location>
</feature>